<dbReference type="SUPFAM" id="SSF48371">
    <property type="entry name" value="ARM repeat"/>
    <property type="match status" value="1"/>
</dbReference>
<evidence type="ECO:0000256" key="1">
    <source>
        <dbReference type="ARBA" id="ARBA00022527"/>
    </source>
</evidence>
<protein>
    <recommendedName>
        <fullName evidence="8">Protein kinase domain-containing protein</fullName>
    </recommendedName>
</protein>
<evidence type="ECO:0000256" key="6">
    <source>
        <dbReference type="PROSITE-ProRule" id="PRU10141"/>
    </source>
</evidence>
<dbReference type="GO" id="GO:0005524">
    <property type="term" value="F:ATP binding"/>
    <property type="evidence" value="ECO:0007669"/>
    <property type="project" value="UniProtKB-UniRule"/>
</dbReference>
<dbReference type="PANTHER" id="PTHR11584">
    <property type="entry name" value="SERINE/THREONINE PROTEIN KINASE"/>
    <property type="match status" value="1"/>
</dbReference>
<dbReference type="GO" id="GO:0035556">
    <property type="term" value="P:intracellular signal transduction"/>
    <property type="evidence" value="ECO:0007669"/>
    <property type="project" value="UniProtKB-ARBA"/>
</dbReference>
<keyword evidence="1" id="KW-0723">Serine/threonine-protein kinase</keyword>
<sequence length="718" mass="80872">MAEGRSDRDFRNFMAEKKAELEKFYSKLETMVASEQAKKVISDKDKMIDVIRALQVLMNDHYGDMESLQLNEPQLAKHREQVSQLIAKRPKLLEGLSRLCVEIYKVQADACFCKPQLEAVNKVHSYLLYFVTGNFHNLSDSSLEFCLSLSRIEFLFNDFVKPMLSNWYEKHDSIKDCRHVVTASIGFTYNMLYRNNPEIYKVLSGLMVAAPVIPYLQSPILHVQTQALVLIAFALDETKASMFGNAREAMEFLVNCLSEALDSVKRRAEGYHISELTICLNRLALNDANKRLFVQLRLLPVLRRMCTGDRDDDVVSALDILCTLSHLAENRPLIEQQFLDILAKLFTSSQPNSKTGGLLRNYCSLQGLDRNLGGRVSAAGVKAAQRTPELACFIEAFKRLHADAAPEAVSPNPPRRPQRQPSPPPQQSPPQSPVDDTPEMDASFTTWDFVLEDNKKKVIGAGGFGKVFQAITDRHQFVAVKVIKPLMQMTPEAQRKIFEMERRALELLSTVRHRNVVRFLRAEEQSGKYFIFCELLSGCTIEQLMTRRGTPIDEDGIRKFIGQTCSALSHLHGLARPILHRDIKSSNLMLTYSGTVKLIDFGFAREIATSQMVTHQQCGTPHFMAPEILTAEDAVVYTAKTDVWAVGCTAFEMATGSPPNSDVRQMFRLAILISSKPMPELPASVASSLRDFYRVCVQQQPGDRPSASELLRHRFLAG</sequence>
<dbReference type="PROSITE" id="PS00108">
    <property type="entry name" value="PROTEIN_KINASE_ST"/>
    <property type="match status" value="1"/>
</dbReference>
<evidence type="ECO:0000256" key="7">
    <source>
        <dbReference type="SAM" id="MobiDB-lite"/>
    </source>
</evidence>
<dbReference type="Gene3D" id="1.10.510.10">
    <property type="entry name" value="Transferase(Phosphotransferase) domain 1"/>
    <property type="match status" value="1"/>
</dbReference>
<accession>A0A267H8Z1</accession>
<dbReference type="SUPFAM" id="SSF56112">
    <property type="entry name" value="Protein kinase-like (PK-like)"/>
    <property type="match status" value="1"/>
</dbReference>
<dbReference type="InterPro" id="IPR000719">
    <property type="entry name" value="Prot_kinase_dom"/>
</dbReference>
<dbReference type="PROSITE" id="PS00107">
    <property type="entry name" value="PROTEIN_KINASE_ATP"/>
    <property type="match status" value="1"/>
</dbReference>
<dbReference type="InterPro" id="IPR011009">
    <property type="entry name" value="Kinase-like_dom_sf"/>
</dbReference>
<keyword evidence="3 6" id="KW-0547">Nucleotide-binding</keyword>
<gene>
    <name evidence="9" type="ORF">BOX15_Mlig009565g1</name>
</gene>
<dbReference type="EMBL" id="NIVC01000014">
    <property type="protein sequence ID" value="PAA94144.1"/>
    <property type="molecule type" value="Genomic_DNA"/>
</dbReference>
<dbReference type="Proteomes" id="UP000215902">
    <property type="component" value="Unassembled WGS sequence"/>
</dbReference>
<evidence type="ECO:0000313" key="10">
    <source>
        <dbReference type="Proteomes" id="UP000215902"/>
    </source>
</evidence>
<evidence type="ECO:0000256" key="3">
    <source>
        <dbReference type="ARBA" id="ARBA00022741"/>
    </source>
</evidence>
<organism evidence="9 10">
    <name type="scientific">Macrostomum lignano</name>
    <dbReference type="NCBI Taxonomy" id="282301"/>
    <lineage>
        <taxon>Eukaryota</taxon>
        <taxon>Metazoa</taxon>
        <taxon>Spiralia</taxon>
        <taxon>Lophotrochozoa</taxon>
        <taxon>Platyhelminthes</taxon>
        <taxon>Rhabditophora</taxon>
        <taxon>Macrostomorpha</taxon>
        <taxon>Macrostomida</taxon>
        <taxon>Macrostomidae</taxon>
        <taxon>Macrostomum</taxon>
    </lineage>
</organism>
<feature type="domain" description="Protein kinase" evidence="8">
    <location>
        <begin position="453"/>
        <end position="716"/>
    </location>
</feature>
<keyword evidence="5 6" id="KW-0067">ATP-binding</keyword>
<dbReference type="InterPro" id="IPR016024">
    <property type="entry name" value="ARM-type_fold"/>
</dbReference>
<reference evidence="9 10" key="1">
    <citation type="submission" date="2017-06" db="EMBL/GenBank/DDBJ databases">
        <title>A platform for efficient transgenesis in Macrostomum lignano, a flatworm model organism for stem cell research.</title>
        <authorList>
            <person name="Berezikov E."/>
        </authorList>
    </citation>
    <scope>NUCLEOTIDE SEQUENCE [LARGE SCALE GENOMIC DNA]</scope>
    <source>
        <strain evidence="9">DV1</strain>
        <tissue evidence="9">Whole organism</tissue>
    </source>
</reference>
<dbReference type="InterPro" id="IPR011989">
    <property type="entry name" value="ARM-like"/>
</dbReference>
<feature type="binding site" evidence="6">
    <location>
        <position position="481"/>
    </location>
    <ligand>
        <name>ATP</name>
        <dbReference type="ChEBI" id="CHEBI:30616"/>
    </ligand>
</feature>
<dbReference type="InterPro" id="IPR008271">
    <property type="entry name" value="Ser/Thr_kinase_AS"/>
</dbReference>
<dbReference type="AlphaFoldDB" id="A0A267H8Z1"/>
<dbReference type="Pfam" id="PF00069">
    <property type="entry name" value="Pkinase"/>
    <property type="match status" value="1"/>
</dbReference>
<evidence type="ECO:0000256" key="5">
    <source>
        <dbReference type="ARBA" id="ARBA00022840"/>
    </source>
</evidence>
<dbReference type="PANTHER" id="PTHR11584:SF369">
    <property type="entry name" value="MITOGEN-ACTIVATED PROTEIN KINASE KINASE KINASE 19-RELATED"/>
    <property type="match status" value="1"/>
</dbReference>
<dbReference type="InterPro" id="IPR017441">
    <property type="entry name" value="Protein_kinase_ATP_BS"/>
</dbReference>
<keyword evidence="2" id="KW-0808">Transferase</keyword>
<evidence type="ECO:0000256" key="2">
    <source>
        <dbReference type="ARBA" id="ARBA00022679"/>
    </source>
</evidence>
<comment type="caution">
    <text evidence="9">The sequence shown here is derived from an EMBL/GenBank/DDBJ whole genome shotgun (WGS) entry which is preliminary data.</text>
</comment>
<feature type="compositionally biased region" description="Pro residues" evidence="7">
    <location>
        <begin position="411"/>
        <end position="432"/>
    </location>
</feature>
<proteinExistence type="predicted"/>
<keyword evidence="4" id="KW-0418">Kinase</keyword>
<dbReference type="Gene3D" id="1.25.10.10">
    <property type="entry name" value="Leucine-rich Repeat Variant"/>
    <property type="match status" value="1"/>
</dbReference>
<dbReference type="PROSITE" id="PS50011">
    <property type="entry name" value="PROTEIN_KINASE_DOM"/>
    <property type="match status" value="1"/>
</dbReference>
<dbReference type="STRING" id="282301.A0A267H8Z1"/>
<dbReference type="OrthoDB" id="275301at2759"/>
<feature type="region of interest" description="Disordered" evidence="7">
    <location>
        <begin position="405"/>
        <end position="439"/>
    </location>
</feature>
<name>A0A267H8Z1_9PLAT</name>
<keyword evidence="10" id="KW-1185">Reference proteome</keyword>
<evidence type="ECO:0000259" key="8">
    <source>
        <dbReference type="PROSITE" id="PS50011"/>
    </source>
</evidence>
<dbReference type="GO" id="GO:0004674">
    <property type="term" value="F:protein serine/threonine kinase activity"/>
    <property type="evidence" value="ECO:0007669"/>
    <property type="project" value="UniProtKB-KW"/>
</dbReference>
<evidence type="ECO:0000256" key="4">
    <source>
        <dbReference type="ARBA" id="ARBA00022777"/>
    </source>
</evidence>
<evidence type="ECO:0000313" key="9">
    <source>
        <dbReference type="EMBL" id="PAA94144.1"/>
    </source>
</evidence>
<dbReference type="SMART" id="SM00220">
    <property type="entry name" value="S_TKc"/>
    <property type="match status" value="1"/>
</dbReference>